<evidence type="ECO:0000313" key="2">
    <source>
        <dbReference type="Proteomes" id="UP000039046"/>
    </source>
</evidence>
<sequence length="291" mass="31197">MLISSTASYFDATLVNAGPLTSTFTPPPSCTRPSDHGINIIYGNRTRGWSVECEETPITRVSLCKPSESKWLSEPLHTASTDLGTVRYYSPGLACPSGWVTSGVAVVGKDSQVSTSGRAFATDKPWTYPDYQPLPFASYFVDNMEPSETVVFCCPSGYDTNYFGGCHSTAGDPKKFSYTTACAAFRTILHDGANVTELHGRTYSPPLQMPATLGKTVTIQTFDLPPTSVSHFPGVTPTAVVVDYVEAIVLIHKDSDGKAKDSSAPAVKPSLWRVAAAIPMAMAVGTLLYMV</sequence>
<gene>
    <name evidence="1" type="ORF">VHEMI02969</name>
</gene>
<evidence type="ECO:0008006" key="3">
    <source>
        <dbReference type="Google" id="ProtNLM"/>
    </source>
</evidence>
<protein>
    <recommendedName>
        <fullName evidence="3">DUF1996 domain-containing protein</fullName>
    </recommendedName>
</protein>
<keyword evidence="2" id="KW-1185">Reference proteome</keyword>
<dbReference type="AlphaFoldDB" id="A0A0A1T9Q5"/>
<name>A0A0A1T9Q5_9HYPO</name>
<dbReference type="OrthoDB" id="5429716at2759"/>
<dbReference type="Proteomes" id="UP000039046">
    <property type="component" value="Unassembled WGS sequence"/>
</dbReference>
<reference evidence="1 2" key="1">
    <citation type="journal article" date="2015" name="Genome Announc.">
        <title>Draft Genome Sequence and Gene Annotation of the Entomopathogenic Fungus Verticillium hemipterigenum.</title>
        <authorList>
            <person name="Horn F."/>
            <person name="Habel A."/>
            <person name="Scharf D.H."/>
            <person name="Dworschak J."/>
            <person name="Brakhage A.A."/>
            <person name="Guthke R."/>
            <person name="Hertweck C."/>
            <person name="Linde J."/>
        </authorList>
    </citation>
    <scope>NUCLEOTIDE SEQUENCE [LARGE SCALE GENOMIC DNA]</scope>
</reference>
<evidence type="ECO:0000313" key="1">
    <source>
        <dbReference type="EMBL" id="CEJ82930.1"/>
    </source>
</evidence>
<organism evidence="1 2">
    <name type="scientific">[Torrubiella] hemipterigena</name>
    <dbReference type="NCBI Taxonomy" id="1531966"/>
    <lineage>
        <taxon>Eukaryota</taxon>
        <taxon>Fungi</taxon>
        <taxon>Dikarya</taxon>
        <taxon>Ascomycota</taxon>
        <taxon>Pezizomycotina</taxon>
        <taxon>Sordariomycetes</taxon>
        <taxon>Hypocreomycetidae</taxon>
        <taxon>Hypocreales</taxon>
        <taxon>Clavicipitaceae</taxon>
        <taxon>Clavicipitaceae incertae sedis</taxon>
        <taxon>'Torrubiella' clade</taxon>
    </lineage>
</organism>
<dbReference type="HOGENOM" id="CLU_059039_1_0_1"/>
<dbReference type="EMBL" id="CDHN01000001">
    <property type="protein sequence ID" value="CEJ82930.1"/>
    <property type="molecule type" value="Genomic_DNA"/>
</dbReference>
<proteinExistence type="predicted"/>
<accession>A0A0A1T9Q5</accession>